<protein>
    <submittedName>
        <fullName evidence="1">Uncharacterized protein</fullName>
    </submittedName>
</protein>
<dbReference type="Proteomes" id="UP000030671">
    <property type="component" value="Unassembled WGS sequence"/>
</dbReference>
<organism evidence="1 2">
    <name type="scientific">Heterobasidion irregulare (strain TC 32-1)</name>
    <dbReference type="NCBI Taxonomy" id="747525"/>
    <lineage>
        <taxon>Eukaryota</taxon>
        <taxon>Fungi</taxon>
        <taxon>Dikarya</taxon>
        <taxon>Basidiomycota</taxon>
        <taxon>Agaricomycotina</taxon>
        <taxon>Agaricomycetes</taxon>
        <taxon>Russulales</taxon>
        <taxon>Bondarzewiaceae</taxon>
        <taxon>Heterobasidion</taxon>
        <taxon>Heterobasidion annosum species complex</taxon>
    </lineage>
</organism>
<evidence type="ECO:0000313" key="1">
    <source>
        <dbReference type="EMBL" id="ETW74796.1"/>
    </source>
</evidence>
<keyword evidence="2" id="KW-1185">Reference proteome</keyword>
<dbReference type="InParanoid" id="W4JPK7"/>
<dbReference type="KEGG" id="hir:HETIRDRAFT_442718"/>
<name>W4JPK7_HETIT</name>
<gene>
    <name evidence="1" type="ORF">HETIRDRAFT_442718</name>
</gene>
<dbReference type="EMBL" id="KI925467">
    <property type="protein sequence ID" value="ETW74796.1"/>
    <property type="molecule type" value="Genomic_DNA"/>
</dbReference>
<dbReference type="GeneID" id="20675479"/>
<sequence>MTQQARLVGTPLRRRRRVGKAGAPRVKEAELEFAYNQATLANLRVLFTRPCDDPTRDSRLTTIALLAVDSPYRTCCACDADGRCYALLC</sequence>
<dbReference type="HOGENOM" id="CLU_2455013_0_0_1"/>
<dbReference type="AlphaFoldDB" id="W4JPK7"/>
<proteinExistence type="predicted"/>
<dbReference type="RefSeq" id="XP_009553273.1">
    <property type="nucleotide sequence ID" value="XM_009554978.1"/>
</dbReference>
<accession>W4JPK7</accession>
<evidence type="ECO:0000313" key="2">
    <source>
        <dbReference type="Proteomes" id="UP000030671"/>
    </source>
</evidence>
<reference evidence="1 2" key="1">
    <citation type="journal article" date="2012" name="New Phytol.">
        <title>Insight into trade-off between wood decay and parasitism from the genome of a fungal forest pathogen.</title>
        <authorList>
            <person name="Olson A."/>
            <person name="Aerts A."/>
            <person name="Asiegbu F."/>
            <person name="Belbahri L."/>
            <person name="Bouzid O."/>
            <person name="Broberg A."/>
            <person name="Canback B."/>
            <person name="Coutinho P.M."/>
            <person name="Cullen D."/>
            <person name="Dalman K."/>
            <person name="Deflorio G."/>
            <person name="van Diepen L.T."/>
            <person name="Dunand C."/>
            <person name="Duplessis S."/>
            <person name="Durling M."/>
            <person name="Gonthier P."/>
            <person name="Grimwood J."/>
            <person name="Fossdal C.G."/>
            <person name="Hansson D."/>
            <person name="Henrissat B."/>
            <person name="Hietala A."/>
            <person name="Himmelstrand K."/>
            <person name="Hoffmeister D."/>
            <person name="Hogberg N."/>
            <person name="James T.Y."/>
            <person name="Karlsson M."/>
            <person name="Kohler A."/>
            <person name="Kues U."/>
            <person name="Lee Y.H."/>
            <person name="Lin Y.C."/>
            <person name="Lind M."/>
            <person name="Lindquist E."/>
            <person name="Lombard V."/>
            <person name="Lucas S."/>
            <person name="Lunden K."/>
            <person name="Morin E."/>
            <person name="Murat C."/>
            <person name="Park J."/>
            <person name="Raffaello T."/>
            <person name="Rouze P."/>
            <person name="Salamov A."/>
            <person name="Schmutz J."/>
            <person name="Solheim H."/>
            <person name="Stahlberg J."/>
            <person name="Velez H."/>
            <person name="de Vries R.P."/>
            <person name="Wiebenga A."/>
            <person name="Woodward S."/>
            <person name="Yakovlev I."/>
            <person name="Garbelotto M."/>
            <person name="Martin F."/>
            <person name="Grigoriev I.V."/>
            <person name="Stenlid J."/>
        </authorList>
    </citation>
    <scope>NUCLEOTIDE SEQUENCE [LARGE SCALE GENOMIC DNA]</scope>
    <source>
        <strain evidence="1 2">TC 32-1</strain>
    </source>
</reference>